<dbReference type="EMBL" id="CAJNJQ010002327">
    <property type="protein sequence ID" value="CAE7172463.1"/>
    <property type="molecule type" value="Genomic_DNA"/>
</dbReference>
<feature type="compositionally biased region" description="Polar residues" evidence="1">
    <location>
        <begin position="187"/>
        <end position="197"/>
    </location>
</feature>
<accession>A0A8H3E4H0</accession>
<feature type="compositionally biased region" description="Basic and acidic residues" evidence="1">
    <location>
        <begin position="152"/>
        <end position="163"/>
    </location>
</feature>
<gene>
    <name evidence="2" type="ORF">RDB_LOCUS108021</name>
</gene>
<evidence type="ECO:0000313" key="3">
    <source>
        <dbReference type="Proteomes" id="UP000663827"/>
    </source>
</evidence>
<protein>
    <submittedName>
        <fullName evidence="2">Uncharacterized protein</fullName>
    </submittedName>
</protein>
<evidence type="ECO:0000256" key="1">
    <source>
        <dbReference type="SAM" id="MobiDB-lite"/>
    </source>
</evidence>
<comment type="caution">
    <text evidence="2">The sequence shown here is derived from an EMBL/GenBank/DDBJ whole genome shotgun (WGS) entry which is preliminary data.</text>
</comment>
<sequence length="305" mass="34072">MAFNRNQKVMRKGEKVPAMKAFLDNVIAEFGVKFPYRHPGTRLNDIPEELRKYRVATRGEWDGLHDKFRHRFNYLRKHSSTEAGGPMAGRGGDDDAGDDEEKSDEGDDDEAGWDEKNINEEEEDEEDEEEEEDEEGGEGEEEWVTEEEGGSETDRSSPARDVSEELMGSNRSVAVSEAGDVEMESPSGDNNSSTSGEESNRRMSEGDEAVLASYEETQLENPDDLTFDYIVSPQRAAAWKATLAELWESTETSWANCSGRDLRRRRGNAPEIMRQVLDMVAYGSGVETFATGMSVSPKDGHTGFL</sequence>
<dbReference type="Proteomes" id="UP000663827">
    <property type="component" value="Unassembled WGS sequence"/>
</dbReference>
<evidence type="ECO:0000313" key="2">
    <source>
        <dbReference type="EMBL" id="CAE7172463.1"/>
    </source>
</evidence>
<dbReference type="AlphaFoldDB" id="A0A8H3E4H0"/>
<name>A0A8H3E4H0_9AGAM</name>
<feature type="region of interest" description="Disordered" evidence="1">
    <location>
        <begin position="77"/>
        <end position="207"/>
    </location>
</feature>
<feature type="compositionally biased region" description="Acidic residues" evidence="1">
    <location>
        <begin position="94"/>
        <end position="112"/>
    </location>
</feature>
<feature type="compositionally biased region" description="Acidic residues" evidence="1">
    <location>
        <begin position="120"/>
        <end position="151"/>
    </location>
</feature>
<organism evidence="2 3">
    <name type="scientific">Rhizoctonia solani</name>
    <dbReference type="NCBI Taxonomy" id="456999"/>
    <lineage>
        <taxon>Eukaryota</taxon>
        <taxon>Fungi</taxon>
        <taxon>Dikarya</taxon>
        <taxon>Basidiomycota</taxon>
        <taxon>Agaricomycotina</taxon>
        <taxon>Agaricomycetes</taxon>
        <taxon>Cantharellales</taxon>
        <taxon>Ceratobasidiaceae</taxon>
        <taxon>Rhizoctonia</taxon>
    </lineage>
</organism>
<proteinExistence type="predicted"/>
<reference evidence="2" key="1">
    <citation type="submission" date="2021-01" db="EMBL/GenBank/DDBJ databases">
        <authorList>
            <person name="Kaushik A."/>
        </authorList>
    </citation>
    <scope>NUCLEOTIDE SEQUENCE</scope>
    <source>
        <strain evidence="2">AG5</strain>
    </source>
</reference>